<dbReference type="Pfam" id="PF00004">
    <property type="entry name" value="AAA"/>
    <property type="match status" value="3"/>
</dbReference>
<dbReference type="Gene3D" id="1.10.8.60">
    <property type="match status" value="2"/>
</dbReference>
<feature type="region of interest" description="Disordered" evidence="4">
    <location>
        <begin position="2243"/>
        <end position="2265"/>
    </location>
</feature>
<dbReference type="InterPro" id="IPR041679">
    <property type="entry name" value="DNA2/NAM7-like_C"/>
</dbReference>
<gene>
    <name evidence="6" type="ORF">Cvel_11946</name>
</gene>
<dbReference type="InterPro" id="IPR027417">
    <property type="entry name" value="P-loop_NTPase"/>
</dbReference>
<evidence type="ECO:0000313" key="6">
    <source>
        <dbReference type="EMBL" id="CEM53421.1"/>
    </source>
</evidence>
<dbReference type="SUPFAM" id="SSF52540">
    <property type="entry name" value="P-loop containing nucleoside triphosphate hydrolases"/>
    <property type="match status" value="4"/>
</dbReference>
<dbReference type="PANTHER" id="PTHR43392">
    <property type="entry name" value="AAA-TYPE ATPASE FAMILY PROTEIN / ANKYRIN REPEAT FAMILY PROTEIN"/>
    <property type="match status" value="1"/>
</dbReference>
<name>A0A0G4I8T0_9ALVE</name>
<dbReference type="InterPro" id="IPR047187">
    <property type="entry name" value="SF1_C_Upf1"/>
</dbReference>
<dbReference type="InterPro" id="IPR058255">
    <property type="entry name" value="zf-CHCC_ins"/>
</dbReference>
<protein>
    <recommendedName>
        <fullName evidence="5">AAA+ ATPase domain-containing protein</fullName>
    </recommendedName>
</protein>
<dbReference type="Pfam" id="PF13087">
    <property type="entry name" value="AAA_12"/>
    <property type="match status" value="1"/>
</dbReference>
<feature type="compositionally biased region" description="Basic and acidic residues" evidence="4">
    <location>
        <begin position="2295"/>
        <end position="2340"/>
    </location>
</feature>
<dbReference type="InterPro" id="IPR050773">
    <property type="entry name" value="CbxX/CfxQ_RuBisCO_ESX"/>
</dbReference>
<feature type="compositionally biased region" description="Acidic residues" evidence="4">
    <location>
        <begin position="1335"/>
        <end position="1344"/>
    </location>
</feature>
<evidence type="ECO:0000256" key="1">
    <source>
        <dbReference type="ARBA" id="ARBA00010378"/>
    </source>
</evidence>
<feature type="domain" description="AAA+ ATPase" evidence="5">
    <location>
        <begin position="1677"/>
        <end position="1810"/>
    </location>
</feature>
<sequence length="2371" mass="263112">MSFEDRWEAGRVLMQAQRELINSLMRTLTQMVDVARGELKSAKVRADAVVYENKAVIGGTIVGCIARLEAIRATNPFAILVEEASEVLEPLLFSCLGENTRKFEMIGDHLQLQPGVRDKFDFERVNKINVSMFERLGQLRLIRDVLINKHRAAALLPPPPQRGPQGQGRIQLPSIRLSTVDRFQGDEADIILISMVVDATSRTPFVKLQNRMIVLLSRARLGMVLIGHEDYFNAVQTDHWKKTVELLDSPGKFDSSESLRSSVPLFEGARRGSSLPISCPKHPESRREAAGVGDLKLGFCQKRCENTLSCGHDCGLICHFPTDKHQKKCSVQVTSPCALHPTDRECHEIFRHAPGSAGKRVEEAVNKFFKCPEKVRFTLPCKDHEALLSCWNVTEIQQNRQQPPECKEKALSPFVFPSCQHSLEVLCKDKQAFERDHSLAPKCQFTVSFTPTTCSHAVKLPCWKKAALQNNPRSHVCEVKVRNFSLPRCGHPAKALSCAQHQQLLKWTGQGCATLGVVVEGEPYGPSDHHCTEKVTLKRTCGHSKEGVACHEAFQMASDGVQCDALVTVKLPHCGHDANVQCHLSKRLENAGGTRDMVASFLRRLTRSSAPLSEIREDGLQKLREKYRAIPDLVEVRCEQKIRVVRDCGHVEELRCLECSAGVLPPCQALVERASPLCGHAVKVPCHLIESFESFRPWEESASLSLSSADASSLSAAARLCSLPASAPLLEAVLRCKEKVRVVRDCMHIEEQDCAKLGKALKSAVSGKAAHSGQTLEELLRLGPCAVEVTKPLLLCGHMRRAPCHPHRSGDSSLLACEERVEVPCWNVSCCGQERLEVACKAREKPAHCGTRSVWKCTGSPPHCFEDRHCEKGAPSGCHVCDSDRLNQMMDEAREVSAFPQTSLPACLEGFANSAEALASNPGSEAKTQYKLGVVGALTVLGGRREKLKGNPSKLPRPDKELVEVFVVLQGNTAKRKGFHPVRDFIQHRQTQGVPVALLTAENLRRLAGSTGMLTCTLLIGYACVVNMHAGMQWAKKPNEAQRQKQWLFQEGFSSTHSSLRVGSLELDGILFWAPLPVYATHRVSWTKAELEQAATAMQGTESPDMFSRLTRGVVELQRPKQLQKGKSPRPPEEESSAHAVPAETAEESNRDTSAEFICDESLCGSPLEGLTFSTKWGLHEDRLDFLGALDDKTEKRAAKVLKVLQKESPPFTGKRWAEGLLEKSERPFLRLLLSLELLELGHPEEGGTELDNYLQNAAREGESESNTGSGRVHPLALLAVARRASASDEDQAGAVASRCLCVFFERFRDAGEILLTEEEKEIAISATKKQQAADGEEDEESLDEGGAALGGARGLWEQLKKEEPAGTCDSEAMEKLLNLTGLKKVKITAVQIYKTALKISRMPENVQQENAPALNFVFLGNPGTGKTTVAKLLAAVLRDAGARKKDTFVDLTAQQAKDEGMDKFREKVEAADGGVLFIDEAYDLDPVGDAFKGRPVVNELLTVSENRRASLSIILAGYEDDMNEKFFKYNDGLRSRFREIRFDDFDEKELLEVWNSMREKKGVVEKDERLGEVAVRRLLRRRNQKGFGNAREVRAKLETAAEAAMSREDFDGATMELRTRDVVGEDPRLNPKLSDVLQEIDSRVGWTAIKKAVRELVDVCGENFQRELQGQSPLPVLLNRLFIGNPGTGKTTCAHLYGRLLKHLGLLSSGDVVSKTASDLIGDVVGASQKKMGDIINGARGKVLLIDEAYALDDSLYGKQALDVIVEKVQGGDSDDIAVLLLGYERQLKDMLRNQNPGLSRRFPLEFAFRFDDYNDSELLEILKFNLKKQNATASLTFKELAVSALAKQRDLPNFGNAGAVEQLLKVTMQTAAARIRTAGGSSSSSLRLELEDLRGVKGAEDPARSDETKGDPLDQLRRLNKMEKVIEKLEELRSRFVVAEREGGERPDLGHFVFIGSPGTGKTTVARIMAKVLSQLGLLARDTLIETSGLDLTGEFVGQTKKKVTEKLDCAKGGVLFIDEAYELGKGAYGQEAMTTLLAALTSEEYRGMVVILEGYERDISDMLDRNVGLKSRFSQYFHFPDWDVRDCVSGFGKLLKLDGWGNGRDVDRAWKNAQTKRAVRVERERKAGASEEKKGPAGSSAEESGRYISAEDVQSALGEMIKIRQPQSAPPSVAGALMEGARMLEDSSNADAPPPVATRSAEVTRAPSCVEECVEEEKDDMQRDSGVSDEIWAQLVRAKEEEKRQAEEEERQLKAMREEEERLRREEEEALRLFLEEQERLKREKEAEQLRKLEEKRRMQEESRRHAQEAARRAREDAERRRQERLKQEQAIKEKLRQISPCPAGFQWHRQGGGWRCGGGSHFVSDHS</sequence>
<evidence type="ECO:0000256" key="3">
    <source>
        <dbReference type="ARBA" id="ARBA00022840"/>
    </source>
</evidence>
<dbReference type="PRINTS" id="PR00819">
    <property type="entry name" value="CBXCFQXSUPER"/>
</dbReference>
<accession>A0A0G4I8T0</accession>
<feature type="domain" description="AAA+ ATPase" evidence="5">
    <location>
        <begin position="1413"/>
        <end position="1548"/>
    </location>
</feature>
<dbReference type="CDD" id="cd00009">
    <property type="entry name" value="AAA"/>
    <property type="match status" value="3"/>
</dbReference>
<feature type="region of interest" description="Disordered" evidence="4">
    <location>
        <begin position="2295"/>
        <end position="2341"/>
    </location>
</feature>
<feature type="region of interest" description="Disordered" evidence="4">
    <location>
        <begin position="2123"/>
        <end position="2149"/>
    </location>
</feature>
<dbReference type="GO" id="GO:0016887">
    <property type="term" value="F:ATP hydrolysis activity"/>
    <property type="evidence" value="ECO:0007669"/>
    <property type="project" value="InterPro"/>
</dbReference>
<dbReference type="FunFam" id="3.40.50.300:FF:000216">
    <property type="entry name" value="Type VII secretion ATPase EccA"/>
    <property type="match status" value="2"/>
</dbReference>
<feature type="domain" description="AAA+ ATPase" evidence="5">
    <location>
        <begin position="1950"/>
        <end position="2069"/>
    </location>
</feature>
<feature type="region of interest" description="Disordered" evidence="4">
    <location>
        <begin position="1327"/>
        <end position="1348"/>
    </location>
</feature>
<evidence type="ECO:0000259" key="5">
    <source>
        <dbReference type="SMART" id="SM00382"/>
    </source>
</evidence>
<keyword evidence="3" id="KW-0067">ATP-binding</keyword>
<organism evidence="6">
    <name type="scientific">Chromera velia CCMP2878</name>
    <dbReference type="NCBI Taxonomy" id="1169474"/>
    <lineage>
        <taxon>Eukaryota</taxon>
        <taxon>Sar</taxon>
        <taxon>Alveolata</taxon>
        <taxon>Colpodellida</taxon>
        <taxon>Chromeraceae</taxon>
        <taxon>Chromera</taxon>
    </lineage>
</organism>
<dbReference type="PANTHER" id="PTHR43392:SF2">
    <property type="entry name" value="AAA-TYPE ATPASE FAMILY PROTEIN _ ANKYRIN REPEAT FAMILY PROTEIN"/>
    <property type="match status" value="1"/>
</dbReference>
<evidence type="ECO:0000256" key="2">
    <source>
        <dbReference type="ARBA" id="ARBA00022741"/>
    </source>
</evidence>
<comment type="similarity">
    <text evidence="1">Belongs to the CbxX/CfxQ family.</text>
</comment>
<dbReference type="EMBL" id="CDMZ01005679">
    <property type="protein sequence ID" value="CEM53421.1"/>
    <property type="molecule type" value="Genomic_DNA"/>
</dbReference>
<dbReference type="Gene3D" id="3.40.50.300">
    <property type="entry name" value="P-loop containing nucleotide triphosphate hydrolases"/>
    <property type="match status" value="4"/>
</dbReference>
<dbReference type="CDD" id="cd18808">
    <property type="entry name" value="SF1_C_Upf1"/>
    <property type="match status" value="1"/>
</dbReference>
<keyword evidence="2" id="KW-0547">Nucleotide-binding</keyword>
<dbReference type="SMART" id="SM00382">
    <property type="entry name" value="AAA"/>
    <property type="match status" value="3"/>
</dbReference>
<evidence type="ECO:0000256" key="4">
    <source>
        <dbReference type="SAM" id="MobiDB-lite"/>
    </source>
</evidence>
<feature type="region of interest" description="Disordered" evidence="4">
    <location>
        <begin position="1118"/>
        <end position="1152"/>
    </location>
</feature>
<dbReference type="InterPro" id="IPR000641">
    <property type="entry name" value="CbxX/CfxQ"/>
</dbReference>
<proteinExistence type="inferred from homology"/>
<dbReference type="GO" id="GO:0005524">
    <property type="term" value="F:ATP binding"/>
    <property type="evidence" value="ECO:0007669"/>
    <property type="project" value="UniProtKB-KW"/>
</dbReference>
<dbReference type="VEuPathDB" id="CryptoDB:Cvel_11946"/>
<feature type="compositionally biased region" description="Basic and acidic residues" evidence="4">
    <location>
        <begin position="2123"/>
        <end position="2138"/>
    </location>
</feature>
<reference evidence="6" key="1">
    <citation type="submission" date="2014-11" db="EMBL/GenBank/DDBJ databases">
        <authorList>
            <person name="Otto D Thomas"/>
            <person name="Naeem Raeece"/>
        </authorList>
    </citation>
    <scope>NUCLEOTIDE SEQUENCE</scope>
</reference>
<dbReference type="Pfam" id="PF26601">
    <property type="entry name" value="zf-CHCC_ins"/>
    <property type="match status" value="3"/>
</dbReference>
<dbReference type="InterPro" id="IPR003959">
    <property type="entry name" value="ATPase_AAA_core"/>
</dbReference>
<dbReference type="InterPro" id="IPR003593">
    <property type="entry name" value="AAA+_ATPase"/>
</dbReference>